<protein>
    <submittedName>
        <fullName evidence="1">Uncharacterized protein</fullName>
    </submittedName>
</protein>
<proteinExistence type="predicted"/>
<organism evidence="1 2">
    <name type="scientific">Coprococcus eutactus</name>
    <dbReference type="NCBI Taxonomy" id="33043"/>
    <lineage>
        <taxon>Bacteria</taxon>
        <taxon>Bacillati</taxon>
        <taxon>Bacillota</taxon>
        <taxon>Clostridia</taxon>
        <taxon>Lachnospirales</taxon>
        <taxon>Lachnospiraceae</taxon>
        <taxon>Coprococcus</taxon>
    </lineage>
</organism>
<comment type="caution">
    <text evidence="1">The sequence shown here is derived from an EMBL/GenBank/DDBJ whole genome shotgun (WGS) entry which is preliminary data.</text>
</comment>
<dbReference type="OrthoDB" id="9926882at2"/>
<dbReference type="SUPFAM" id="SSF88659">
    <property type="entry name" value="Sigma3 and sigma4 domains of RNA polymerase sigma factors"/>
    <property type="match status" value="1"/>
</dbReference>
<dbReference type="Proteomes" id="UP000283295">
    <property type="component" value="Unassembled WGS sequence"/>
</dbReference>
<dbReference type="AlphaFoldDB" id="A0A3R6CVM1"/>
<evidence type="ECO:0000313" key="1">
    <source>
        <dbReference type="EMBL" id="RGS43663.1"/>
    </source>
</evidence>
<name>A0A3R6CVM1_9FIRM</name>
<dbReference type="Gene3D" id="1.20.140.160">
    <property type="match status" value="1"/>
</dbReference>
<accession>A0A3R6CVM1</accession>
<sequence>MFAGRYQPYEALYCSVFGVQADTLSYSQDGMCRRMFDELIEKLNYRERTVISELYGYGRERRSISDIAAELECDTDEVDRLKDSALGRLRDPDNYIYLEKRWYSGNDITNTENELDYKGKLQTEILRYLSGQNTDIDYITAVMKRNNISVKRVYRNVPAAEPGGDRFEAIFAGKKNIDETIKALREFKISAKPVESIRKKRTQRGNIETVLISQDGVEQAYKYSGLSDEDVAECVYHVLTDSEEGHGCILDFNIPDSLMGLLLLHGYLYLGSLVDDREDIYRGLLDAGFDMQAEEFSKFADKAEVYIADRTHASMTFVVVPPDAARQICDDDPVDYHELLSSAEAVDREFAVMLIRNAKREFADFAGFTVTEAARNKLQTMGKLMADDTPADAV</sequence>
<reference evidence="1 2" key="1">
    <citation type="submission" date="2018-08" db="EMBL/GenBank/DDBJ databases">
        <title>A genome reference for cultivated species of the human gut microbiota.</title>
        <authorList>
            <person name="Zou Y."/>
            <person name="Xue W."/>
            <person name="Luo G."/>
        </authorList>
    </citation>
    <scope>NUCLEOTIDE SEQUENCE [LARGE SCALE GENOMIC DNA]</scope>
    <source>
        <strain evidence="1 2">AF22-21</strain>
    </source>
</reference>
<dbReference type="EMBL" id="QRVK01000005">
    <property type="protein sequence ID" value="RGS43663.1"/>
    <property type="molecule type" value="Genomic_DNA"/>
</dbReference>
<evidence type="ECO:0000313" key="2">
    <source>
        <dbReference type="Proteomes" id="UP000283295"/>
    </source>
</evidence>
<gene>
    <name evidence="1" type="ORF">DWX94_03590</name>
</gene>
<dbReference type="InterPro" id="IPR013324">
    <property type="entry name" value="RNA_pol_sigma_r3/r4-like"/>
</dbReference>